<dbReference type="PANTHER" id="PTHR13173">
    <property type="entry name" value="WW DOMAIN BINDING PROTEIN 4"/>
    <property type="match status" value="1"/>
</dbReference>
<dbReference type="InterPro" id="IPR000690">
    <property type="entry name" value="Matrin/U1-C_Znf_C2H2"/>
</dbReference>
<feature type="region of interest" description="Disordered" evidence="6">
    <location>
        <begin position="34"/>
        <end position="140"/>
    </location>
</feature>
<evidence type="ECO:0000259" key="7">
    <source>
        <dbReference type="PROSITE" id="PS50171"/>
    </source>
</evidence>
<dbReference type="InterPro" id="IPR040023">
    <property type="entry name" value="WBP4"/>
</dbReference>
<dbReference type="PANTHER" id="PTHR13173:SF10">
    <property type="entry name" value="WW DOMAIN-BINDING PROTEIN 4"/>
    <property type="match status" value="1"/>
</dbReference>
<name>B8CC00_THAPS</name>
<dbReference type="InParanoid" id="B8CC00"/>
<keyword evidence="3" id="KW-0863">Zinc-finger</keyword>
<dbReference type="AlphaFoldDB" id="B8CC00"/>
<accession>B8CC00</accession>
<dbReference type="PROSITE" id="PS50171">
    <property type="entry name" value="ZF_MATRIN"/>
    <property type="match status" value="1"/>
</dbReference>
<keyword evidence="5" id="KW-0539">Nucleus</keyword>
<gene>
    <name evidence="8" type="ORF">THAPSDRAFT_24763</name>
</gene>
<dbReference type="KEGG" id="tps:THAPSDRAFT_24763"/>
<dbReference type="GO" id="GO:0000398">
    <property type="term" value="P:mRNA splicing, via spliceosome"/>
    <property type="evidence" value="ECO:0007669"/>
    <property type="project" value="InterPro"/>
</dbReference>
<dbReference type="RefSeq" id="XP_002293673.1">
    <property type="nucleotide sequence ID" value="XM_002293637.1"/>
</dbReference>
<keyword evidence="4" id="KW-0862">Zinc</keyword>
<feature type="domain" description="Matrin-type" evidence="7">
    <location>
        <begin position="18"/>
        <end position="49"/>
    </location>
</feature>
<reference evidence="8 9" key="1">
    <citation type="journal article" date="2004" name="Science">
        <title>The genome of the diatom Thalassiosira pseudonana: ecology, evolution, and metabolism.</title>
        <authorList>
            <person name="Armbrust E.V."/>
            <person name="Berges J.A."/>
            <person name="Bowler C."/>
            <person name="Green B.R."/>
            <person name="Martinez D."/>
            <person name="Putnam N.H."/>
            <person name="Zhou S."/>
            <person name="Allen A.E."/>
            <person name="Apt K.E."/>
            <person name="Bechner M."/>
            <person name="Brzezinski M.A."/>
            <person name="Chaal B.K."/>
            <person name="Chiovitti A."/>
            <person name="Davis A.K."/>
            <person name="Demarest M.S."/>
            <person name="Detter J.C."/>
            <person name="Glavina T."/>
            <person name="Goodstein D."/>
            <person name="Hadi M.Z."/>
            <person name="Hellsten U."/>
            <person name="Hildebrand M."/>
            <person name="Jenkins B.D."/>
            <person name="Jurka J."/>
            <person name="Kapitonov V.V."/>
            <person name="Kroger N."/>
            <person name="Lau W.W."/>
            <person name="Lane T.W."/>
            <person name="Larimer F.W."/>
            <person name="Lippmeier J.C."/>
            <person name="Lucas S."/>
            <person name="Medina M."/>
            <person name="Montsant A."/>
            <person name="Obornik M."/>
            <person name="Parker M.S."/>
            <person name="Palenik B."/>
            <person name="Pazour G.J."/>
            <person name="Richardson P.M."/>
            <person name="Rynearson T.A."/>
            <person name="Saito M.A."/>
            <person name="Schwartz D.C."/>
            <person name="Thamatrakoln K."/>
            <person name="Valentin K."/>
            <person name="Vardi A."/>
            <person name="Wilkerson F.P."/>
            <person name="Rokhsar D.S."/>
        </authorList>
    </citation>
    <scope>NUCLEOTIDE SEQUENCE [LARGE SCALE GENOMIC DNA]</scope>
    <source>
        <strain evidence="8 9">CCMP1335</strain>
    </source>
</reference>
<protein>
    <recommendedName>
        <fullName evidence="7">Matrin-type domain-containing protein</fullName>
    </recommendedName>
</protein>
<dbReference type="Proteomes" id="UP000001449">
    <property type="component" value="Chromosome 14"/>
</dbReference>
<dbReference type="GO" id="GO:0008270">
    <property type="term" value="F:zinc ion binding"/>
    <property type="evidence" value="ECO:0007669"/>
    <property type="project" value="UniProtKB-KW"/>
</dbReference>
<dbReference type="SMART" id="SM00451">
    <property type="entry name" value="ZnF_U1"/>
    <property type="match status" value="1"/>
</dbReference>
<dbReference type="PaxDb" id="35128-Thaps24763"/>
<evidence type="ECO:0000313" key="9">
    <source>
        <dbReference type="Proteomes" id="UP000001449"/>
    </source>
</evidence>
<dbReference type="OMA" id="PWGGSYK"/>
<evidence type="ECO:0000256" key="3">
    <source>
        <dbReference type="ARBA" id="ARBA00022771"/>
    </source>
</evidence>
<proteinExistence type="predicted"/>
<dbReference type="InterPro" id="IPR013085">
    <property type="entry name" value="U1-CZ_Znf_C2H2"/>
</dbReference>
<dbReference type="GO" id="GO:0071011">
    <property type="term" value="C:precatalytic spliceosome"/>
    <property type="evidence" value="ECO:0000318"/>
    <property type="project" value="GO_Central"/>
</dbReference>
<feature type="region of interest" description="Disordered" evidence="6">
    <location>
        <begin position="300"/>
        <end position="330"/>
    </location>
</feature>
<dbReference type="GeneID" id="7451624"/>
<evidence type="ECO:0000313" key="8">
    <source>
        <dbReference type="EMBL" id="EED88682.1"/>
    </source>
</evidence>
<dbReference type="Pfam" id="PF06220">
    <property type="entry name" value="zf-U1"/>
    <property type="match status" value="1"/>
</dbReference>
<keyword evidence="9" id="KW-1185">Reference proteome</keyword>
<dbReference type="SUPFAM" id="SSF57667">
    <property type="entry name" value="beta-beta-alpha zinc fingers"/>
    <property type="match status" value="1"/>
</dbReference>
<keyword evidence="2" id="KW-0479">Metal-binding</keyword>
<dbReference type="GO" id="GO:0003723">
    <property type="term" value="F:RNA binding"/>
    <property type="evidence" value="ECO:0000318"/>
    <property type="project" value="GO_Central"/>
</dbReference>
<dbReference type="GO" id="GO:0008380">
    <property type="term" value="P:RNA splicing"/>
    <property type="evidence" value="ECO:0000318"/>
    <property type="project" value="GO_Central"/>
</dbReference>
<evidence type="ECO:0000256" key="6">
    <source>
        <dbReference type="SAM" id="MobiDB-lite"/>
    </source>
</evidence>
<sequence length="429" mass="47879">MSRKGPGGNEPWRQKDRHYCSVCNAWMGNDRQSISLHENGKKHREKVEEDLKKRREEKGRKEKEERELESVWRKVNEAAAGGSGVGVPSFQQPFIPVKSQPPPIQQTKKQQQSKPKADPVPSVQPKRQSKPQFDPSKGHYELEGTTYLEGQVYAPILEEGMPIQLWMGSPSACDDEKRDLRNFNYWKMAILASVKRKPKSGVNQGEMMMETTTCHVSYLQNATDEDETIETNVLPARIRLVLGSDDEGLIPSTLEEAHLALMGGEQTIDVSNGNGDATTSEPQIDENTGLTTWSTTTIRKTSQHYEQTQERKRKRLHEKELAERKERKEKEIQARRMEEAKYENAHDSALGAYDVWSGIASASPNDATGGGSKGGGGGTSNYKGVDITKDHKVEVADTAKSLAKGMGSVAFKKKKVGKKNVRRTTADDD</sequence>
<dbReference type="Gene3D" id="3.30.160.60">
    <property type="entry name" value="Classic Zinc Finger"/>
    <property type="match status" value="1"/>
</dbReference>
<dbReference type="EMBL" id="CM000649">
    <property type="protein sequence ID" value="EED88682.1"/>
    <property type="molecule type" value="Genomic_DNA"/>
</dbReference>
<dbReference type="HOGENOM" id="CLU_666433_0_0_1"/>
<comment type="subcellular location">
    <subcellularLocation>
        <location evidence="1">Nucleus</location>
    </subcellularLocation>
</comment>
<dbReference type="InterPro" id="IPR003604">
    <property type="entry name" value="Matrin/U1-like-C_Znf_C2H2"/>
</dbReference>
<dbReference type="InterPro" id="IPR036236">
    <property type="entry name" value="Znf_C2H2_sf"/>
</dbReference>
<dbReference type="eggNOG" id="KOG0150">
    <property type="taxonomic scope" value="Eukaryota"/>
</dbReference>
<evidence type="ECO:0000256" key="2">
    <source>
        <dbReference type="ARBA" id="ARBA00022723"/>
    </source>
</evidence>
<feature type="compositionally biased region" description="Low complexity" evidence="6">
    <location>
        <begin position="105"/>
        <end position="114"/>
    </location>
</feature>
<feature type="compositionally biased region" description="Basic and acidic residues" evidence="6">
    <location>
        <begin position="317"/>
        <end position="330"/>
    </location>
</feature>
<evidence type="ECO:0000256" key="4">
    <source>
        <dbReference type="ARBA" id="ARBA00022833"/>
    </source>
</evidence>
<evidence type="ECO:0000256" key="5">
    <source>
        <dbReference type="ARBA" id="ARBA00023242"/>
    </source>
</evidence>
<dbReference type="STRING" id="35128.B8CC00"/>
<organism evidence="8 9">
    <name type="scientific">Thalassiosira pseudonana</name>
    <name type="common">Marine diatom</name>
    <name type="synonym">Cyclotella nana</name>
    <dbReference type="NCBI Taxonomy" id="35128"/>
    <lineage>
        <taxon>Eukaryota</taxon>
        <taxon>Sar</taxon>
        <taxon>Stramenopiles</taxon>
        <taxon>Ochrophyta</taxon>
        <taxon>Bacillariophyta</taxon>
        <taxon>Coscinodiscophyceae</taxon>
        <taxon>Thalassiosirophycidae</taxon>
        <taxon>Thalassiosirales</taxon>
        <taxon>Thalassiosiraceae</taxon>
        <taxon>Thalassiosira</taxon>
    </lineage>
</organism>
<reference evidence="8 9" key="2">
    <citation type="journal article" date="2008" name="Nature">
        <title>The Phaeodactylum genome reveals the evolutionary history of diatom genomes.</title>
        <authorList>
            <person name="Bowler C."/>
            <person name="Allen A.E."/>
            <person name="Badger J.H."/>
            <person name="Grimwood J."/>
            <person name="Jabbari K."/>
            <person name="Kuo A."/>
            <person name="Maheswari U."/>
            <person name="Martens C."/>
            <person name="Maumus F."/>
            <person name="Otillar R.P."/>
            <person name="Rayko E."/>
            <person name="Salamov A."/>
            <person name="Vandepoele K."/>
            <person name="Beszteri B."/>
            <person name="Gruber A."/>
            <person name="Heijde M."/>
            <person name="Katinka M."/>
            <person name="Mock T."/>
            <person name="Valentin K."/>
            <person name="Verret F."/>
            <person name="Berges J.A."/>
            <person name="Brownlee C."/>
            <person name="Cadoret J.P."/>
            <person name="Chiovitti A."/>
            <person name="Choi C.J."/>
            <person name="Coesel S."/>
            <person name="De Martino A."/>
            <person name="Detter J.C."/>
            <person name="Durkin C."/>
            <person name="Falciatore A."/>
            <person name="Fournet J."/>
            <person name="Haruta M."/>
            <person name="Huysman M.J."/>
            <person name="Jenkins B.D."/>
            <person name="Jiroutova K."/>
            <person name="Jorgensen R.E."/>
            <person name="Joubert Y."/>
            <person name="Kaplan A."/>
            <person name="Kroger N."/>
            <person name="Kroth P.G."/>
            <person name="La Roche J."/>
            <person name="Lindquist E."/>
            <person name="Lommer M."/>
            <person name="Martin-Jezequel V."/>
            <person name="Lopez P.J."/>
            <person name="Lucas S."/>
            <person name="Mangogna M."/>
            <person name="McGinnis K."/>
            <person name="Medlin L.K."/>
            <person name="Montsant A."/>
            <person name="Oudot-Le Secq M.P."/>
            <person name="Napoli C."/>
            <person name="Obornik M."/>
            <person name="Parker M.S."/>
            <person name="Petit J.L."/>
            <person name="Porcel B.M."/>
            <person name="Poulsen N."/>
            <person name="Robison M."/>
            <person name="Rychlewski L."/>
            <person name="Rynearson T.A."/>
            <person name="Schmutz J."/>
            <person name="Shapiro H."/>
            <person name="Siaut M."/>
            <person name="Stanley M."/>
            <person name="Sussman M.R."/>
            <person name="Taylor A.R."/>
            <person name="Vardi A."/>
            <person name="von Dassow P."/>
            <person name="Vyverman W."/>
            <person name="Willis A."/>
            <person name="Wyrwicz L.S."/>
            <person name="Rokhsar D.S."/>
            <person name="Weissenbach J."/>
            <person name="Armbrust E.V."/>
            <person name="Green B.R."/>
            <person name="Van de Peer Y."/>
            <person name="Grigoriev I.V."/>
        </authorList>
    </citation>
    <scope>NUCLEOTIDE SEQUENCE [LARGE SCALE GENOMIC DNA]</scope>
    <source>
        <strain evidence="8 9">CCMP1335</strain>
    </source>
</reference>
<evidence type="ECO:0000256" key="1">
    <source>
        <dbReference type="ARBA" id="ARBA00004123"/>
    </source>
</evidence>
<feature type="compositionally biased region" description="Basic and acidic residues" evidence="6">
    <location>
        <begin position="45"/>
        <end position="76"/>
    </location>
</feature>